<dbReference type="EMBL" id="CAJHUB010000754">
    <property type="protein sequence ID" value="CAD7681914.1"/>
    <property type="molecule type" value="Genomic_DNA"/>
</dbReference>
<dbReference type="GO" id="GO:0031054">
    <property type="term" value="P:pre-miRNA processing"/>
    <property type="evidence" value="ECO:0007669"/>
    <property type="project" value="TreeGrafter"/>
</dbReference>
<dbReference type="InterPro" id="IPR051373">
    <property type="entry name" value="Lin-28_RNA-binding"/>
</dbReference>
<keyword evidence="2" id="KW-0963">Cytoplasm</keyword>
<accession>A0A811Z358</accession>
<keyword evidence="4" id="KW-1185">Reference proteome</keyword>
<evidence type="ECO:0000256" key="2">
    <source>
        <dbReference type="ARBA" id="ARBA00022490"/>
    </source>
</evidence>
<comment type="subcellular location">
    <subcellularLocation>
        <location evidence="1">Cytoplasm</location>
    </subcellularLocation>
</comment>
<dbReference type="PANTHER" id="PTHR46109:SF1">
    <property type="entry name" value="PROTEIN LIN-28 HOMOLOG"/>
    <property type="match status" value="1"/>
</dbReference>
<dbReference type="GO" id="GO:0005634">
    <property type="term" value="C:nucleus"/>
    <property type="evidence" value="ECO:0007669"/>
    <property type="project" value="TreeGrafter"/>
</dbReference>
<evidence type="ECO:0000313" key="4">
    <source>
        <dbReference type="Proteomes" id="UP000645828"/>
    </source>
</evidence>
<reference evidence="3" key="1">
    <citation type="submission" date="2020-12" db="EMBL/GenBank/DDBJ databases">
        <authorList>
            <consortium name="Molecular Ecology Group"/>
        </authorList>
    </citation>
    <scope>NUCLEOTIDE SEQUENCE</scope>
    <source>
        <strain evidence="3">TBG_1078</strain>
    </source>
</reference>
<evidence type="ECO:0000313" key="3">
    <source>
        <dbReference type="EMBL" id="CAD7681914.1"/>
    </source>
</evidence>
<name>A0A811Z358_NYCPR</name>
<dbReference type="GO" id="GO:0005737">
    <property type="term" value="C:cytoplasm"/>
    <property type="evidence" value="ECO:0007669"/>
    <property type="project" value="UniProtKB-SubCell"/>
</dbReference>
<comment type="caution">
    <text evidence="3">The sequence shown here is derived from an EMBL/GenBank/DDBJ whole genome shotgun (WGS) entry which is preliminary data.</text>
</comment>
<dbReference type="GO" id="GO:0003729">
    <property type="term" value="F:mRNA binding"/>
    <property type="evidence" value="ECO:0007669"/>
    <property type="project" value="TreeGrafter"/>
</dbReference>
<organism evidence="3 4">
    <name type="scientific">Nyctereutes procyonoides</name>
    <name type="common">Raccoon dog</name>
    <name type="synonym">Canis procyonoides</name>
    <dbReference type="NCBI Taxonomy" id="34880"/>
    <lineage>
        <taxon>Eukaryota</taxon>
        <taxon>Metazoa</taxon>
        <taxon>Chordata</taxon>
        <taxon>Craniata</taxon>
        <taxon>Vertebrata</taxon>
        <taxon>Euteleostomi</taxon>
        <taxon>Mammalia</taxon>
        <taxon>Eutheria</taxon>
        <taxon>Laurasiatheria</taxon>
        <taxon>Carnivora</taxon>
        <taxon>Caniformia</taxon>
        <taxon>Canidae</taxon>
        <taxon>Nyctereutes</taxon>
    </lineage>
</organism>
<proteinExistence type="predicted"/>
<dbReference type="Proteomes" id="UP000645828">
    <property type="component" value="Unassembled WGS sequence"/>
</dbReference>
<sequence>MGSVSKQQFTTEELQLLYNAAVRKWFKVRIGFSFLSLTACPHLGCAWRTYSPPVEGFQSLKEGEAVEFTYKKCYKCGGLDHHAKDSSHRVASSPLMAQQIPSSQGKAAYFGEEKEEEIHRPALLPQAQN</sequence>
<evidence type="ECO:0000256" key="1">
    <source>
        <dbReference type="ARBA" id="ARBA00004496"/>
    </source>
</evidence>
<gene>
    <name evidence="3" type="ORF">NYPRO_LOCUS14706</name>
</gene>
<dbReference type="AlphaFoldDB" id="A0A811Z358"/>
<protein>
    <submittedName>
        <fullName evidence="3">(raccoon dog) hypothetical protein</fullName>
    </submittedName>
</protein>
<dbReference type="PANTHER" id="PTHR46109">
    <property type="entry name" value="PROTEIN LIN-28"/>
    <property type="match status" value="1"/>
</dbReference>